<protein>
    <submittedName>
        <fullName evidence="1">Uncharacterized protein</fullName>
    </submittedName>
</protein>
<dbReference type="EMBL" id="REGN01010943">
    <property type="protein sequence ID" value="RMZ98163.1"/>
    <property type="molecule type" value="Genomic_DNA"/>
</dbReference>
<name>A0A3M7PGM3_BRAPC</name>
<gene>
    <name evidence="1" type="ORF">BpHYR1_038138</name>
</gene>
<dbReference type="Proteomes" id="UP000276133">
    <property type="component" value="Unassembled WGS sequence"/>
</dbReference>
<keyword evidence="2" id="KW-1185">Reference proteome</keyword>
<evidence type="ECO:0000313" key="2">
    <source>
        <dbReference type="Proteomes" id="UP000276133"/>
    </source>
</evidence>
<evidence type="ECO:0000313" key="1">
    <source>
        <dbReference type="EMBL" id="RMZ98163.1"/>
    </source>
</evidence>
<reference evidence="1 2" key="1">
    <citation type="journal article" date="2018" name="Sci. Rep.">
        <title>Genomic signatures of local adaptation to the degree of environmental predictability in rotifers.</title>
        <authorList>
            <person name="Franch-Gras L."/>
            <person name="Hahn C."/>
            <person name="Garcia-Roger E.M."/>
            <person name="Carmona M.J."/>
            <person name="Serra M."/>
            <person name="Gomez A."/>
        </authorList>
    </citation>
    <scope>NUCLEOTIDE SEQUENCE [LARGE SCALE GENOMIC DNA]</scope>
    <source>
        <strain evidence="1">HYR1</strain>
    </source>
</reference>
<dbReference type="AlphaFoldDB" id="A0A3M7PGM3"/>
<sequence>MPGQTKKENFSICLVIFKNDRFYKLTYRYNKWFIIKSLIKYSPIHHIFKINFQMVSLYKEIINISYKNQNNIQKR</sequence>
<proteinExistence type="predicted"/>
<comment type="caution">
    <text evidence="1">The sequence shown here is derived from an EMBL/GenBank/DDBJ whole genome shotgun (WGS) entry which is preliminary data.</text>
</comment>
<accession>A0A3M7PGM3</accession>
<organism evidence="1 2">
    <name type="scientific">Brachionus plicatilis</name>
    <name type="common">Marine rotifer</name>
    <name type="synonym">Brachionus muelleri</name>
    <dbReference type="NCBI Taxonomy" id="10195"/>
    <lineage>
        <taxon>Eukaryota</taxon>
        <taxon>Metazoa</taxon>
        <taxon>Spiralia</taxon>
        <taxon>Gnathifera</taxon>
        <taxon>Rotifera</taxon>
        <taxon>Eurotatoria</taxon>
        <taxon>Monogononta</taxon>
        <taxon>Pseudotrocha</taxon>
        <taxon>Ploima</taxon>
        <taxon>Brachionidae</taxon>
        <taxon>Brachionus</taxon>
    </lineage>
</organism>